<dbReference type="NCBIfam" id="TIGR01484">
    <property type="entry name" value="HAD-SF-IIB"/>
    <property type="match status" value="1"/>
</dbReference>
<dbReference type="Pfam" id="PF08282">
    <property type="entry name" value="Hydrolase_3"/>
    <property type="match status" value="1"/>
</dbReference>
<dbReference type="Gene3D" id="3.30.1240.10">
    <property type="match status" value="1"/>
</dbReference>
<accession>A0A7X6MXM9</accession>
<keyword evidence="3" id="KW-1185">Reference proteome</keyword>
<dbReference type="PANTHER" id="PTHR10000">
    <property type="entry name" value="PHOSPHOSERINE PHOSPHATASE"/>
    <property type="match status" value="1"/>
</dbReference>
<dbReference type="Proteomes" id="UP000522720">
    <property type="component" value="Unassembled WGS sequence"/>
</dbReference>
<dbReference type="GO" id="GO:0000287">
    <property type="term" value="F:magnesium ion binding"/>
    <property type="evidence" value="ECO:0007669"/>
    <property type="project" value="TreeGrafter"/>
</dbReference>
<dbReference type="InterPro" id="IPR036412">
    <property type="entry name" value="HAD-like_sf"/>
</dbReference>
<dbReference type="EMBL" id="JAAXPR010000007">
    <property type="protein sequence ID" value="NKZ20260.1"/>
    <property type="molecule type" value="Genomic_DNA"/>
</dbReference>
<dbReference type="Gene3D" id="3.40.50.1000">
    <property type="entry name" value="HAD superfamily/HAD-like"/>
    <property type="match status" value="1"/>
</dbReference>
<dbReference type="PANTHER" id="PTHR10000:SF57">
    <property type="entry name" value="KANOSAMINE-6-PHOSPHATE PHOSPHATASE"/>
    <property type="match status" value="1"/>
</dbReference>
<gene>
    <name evidence="2" type="ORF">HF992_05295</name>
</gene>
<keyword evidence="1 2" id="KW-0378">Hydrolase</keyword>
<comment type="caution">
    <text evidence="2">The sequence shown here is derived from an EMBL/GenBank/DDBJ whole genome shotgun (WGS) entry which is preliminary data.</text>
</comment>
<evidence type="ECO:0000313" key="2">
    <source>
        <dbReference type="EMBL" id="NKZ20260.1"/>
    </source>
</evidence>
<dbReference type="InterPro" id="IPR006379">
    <property type="entry name" value="HAD-SF_hydro_IIB"/>
</dbReference>
<name>A0A7X6MXM9_9STRE</name>
<evidence type="ECO:0000256" key="1">
    <source>
        <dbReference type="ARBA" id="ARBA00022801"/>
    </source>
</evidence>
<organism evidence="2 3">
    <name type="scientific">Streptococcus ovuberis</name>
    <dbReference type="NCBI Taxonomy" id="1936207"/>
    <lineage>
        <taxon>Bacteria</taxon>
        <taxon>Bacillati</taxon>
        <taxon>Bacillota</taxon>
        <taxon>Bacilli</taxon>
        <taxon>Lactobacillales</taxon>
        <taxon>Streptococcaceae</taxon>
        <taxon>Streptococcus</taxon>
    </lineage>
</organism>
<dbReference type="GO" id="GO:0005829">
    <property type="term" value="C:cytosol"/>
    <property type="evidence" value="ECO:0007669"/>
    <property type="project" value="TreeGrafter"/>
</dbReference>
<dbReference type="AlphaFoldDB" id="A0A7X6MXM9"/>
<sequence>MARRILCVTDLDGTFVKNSVDVDSEDLQACYQLCSIGDFSVATGRSVEEIHYISQKNNIKFKHLIGFNGALVESEDRVIFSRPLVQKDVHDLLAYLKQENLIFDALDGQSRIGNFVHEHAEHLWNMDLLSLSNPFDILKTKTIYKFNVRPKKELGAVYFKHLQLQFPHLEVFKAGATRIEVTATGISKGSSLELLKSDYDLIVAFGDSGNDISMFQAADISYCMSSAPKQVQTEATYVFDSFALAAQHFLETLAQTNYNL</sequence>
<dbReference type="InterPro" id="IPR023214">
    <property type="entry name" value="HAD_sf"/>
</dbReference>
<protein>
    <submittedName>
        <fullName evidence="2">HAD-IIB family hydrolase</fullName>
    </submittedName>
</protein>
<dbReference type="PROSITE" id="PS01229">
    <property type="entry name" value="COF_2"/>
    <property type="match status" value="1"/>
</dbReference>
<dbReference type="GO" id="GO:0016791">
    <property type="term" value="F:phosphatase activity"/>
    <property type="evidence" value="ECO:0007669"/>
    <property type="project" value="TreeGrafter"/>
</dbReference>
<dbReference type="SUPFAM" id="SSF56784">
    <property type="entry name" value="HAD-like"/>
    <property type="match status" value="1"/>
</dbReference>
<evidence type="ECO:0000313" key="3">
    <source>
        <dbReference type="Proteomes" id="UP000522720"/>
    </source>
</evidence>
<reference evidence="2 3" key="1">
    <citation type="submission" date="2020-04" db="EMBL/GenBank/DDBJ databases">
        <title>MicrobeNet Type strains.</title>
        <authorList>
            <person name="Nicholson A.C."/>
        </authorList>
    </citation>
    <scope>NUCLEOTIDE SEQUENCE [LARGE SCALE GENOMIC DNA]</scope>
    <source>
        <strain evidence="2 3">CCUG 69612</strain>
    </source>
</reference>
<dbReference type="RefSeq" id="WP_168549017.1">
    <property type="nucleotide sequence ID" value="NZ_JAAXPR010000007.1"/>
</dbReference>
<proteinExistence type="predicted"/>